<dbReference type="Pfam" id="PF13360">
    <property type="entry name" value="PQQ_2"/>
    <property type="match status" value="1"/>
</dbReference>
<sequence length="549" mass="58633">MPHRERAVREQPLEPAVIGGQVRGDPAVDVTPVVEADEDAQQHIGSECQHVGSGRTASRPSCRLDLGRVDVGQGIQRRVYHRHGHDAPSYRRGSVAFAGPVGRRSVCRTATLRPALLVTEGRALSIIELGEVRDEPVSAPPVRRPRAAGRPLRSAAVLLLALVVLGGATPTPQRTVYAVPASRTSTAYLAGDGVFVVDPPAPEGDRFLTAYAQPSATGVGVRRRWQAPLARTGNYLDVRFERGMVLTLAVNAPNRLFQTTAFDAVTGRQRWQHPGAPQPATGGGLLVTNGREDGSGRMSGIEPDTGRLLWSVPLPSSASPSYHLNPEGQVDRFVLLQPTGEVQVYDAGTGHLLRSVDTLPADRSAYQRAQVVDDLLLLVPPGSTRLVSFGLADLKPLWTAEVTLVSHVLSCGGLLCAVPQIGGLQVLDPATGAVRWSESGQDVLADVRSGRLLMTVPGQGYTVRDAATGQERVELGEWSLLPVLRPDDPLAGVRRGDDGRMVVAELDLVTGRTRIVDVLPGIAGSCQASLPVLLCQRLDGTTALWRLTR</sequence>
<dbReference type="AlphaFoldDB" id="A0A3N9YBU0"/>
<evidence type="ECO:0000313" key="3">
    <source>
        <dbReference type="Proteomes" id="UP000278981"/>
    </source>
</evidence>
<evidence type="ECO:0000313" key="2">
    <source>
        <dbReference type="EMBL" id="RQX16867.1"/>
    </source>
</evidence>
<name>A0A3N9YBU0_9ACTN</name>
<proteinExistence type="predicted"/>
<accession>A0A3N9YBU0</accession>
<reference evidence="2 3" key="1">
    <citation type="submission" date="2018-04" db="EMBL/GenBank/DDBJ databases">
        <title>Micromonosporas from Atacama Desert.</title>
        <authorList>
            <person name="Carro L."/>
            <person name="Klenk H.-P."/>
            <person name="Goodfellow M."/>
        </authorList>
    </citation>
    <scope>NUCLEOTIDE SEQUENCE [LARGE SCALE GENOMIC DNA]</scope>
    <source>
        <strain evidence="2 3">LB19</strain>
    </source>
</reference>
<dbReference type="EMBL" id="QDGB01000238">
    <property type="protein sequence ID" value="RQX16867.1"/>
    <property type="molecule type" value="Genomic_DNA"/>
</dbReference>
<evidence type="ECO:0000259" key="1">
    <source>
        <dbReference type="Pfam" id="PF13360"/>
    </source>
</evidence>
<dbReference type="InterPro" id="IPR015943">
    <property type="entry name" value="WD40/YVTN_repeat-like_dom_sf"/>
</dbReference>
<comment type="caution">
    <text evidence="2">The sequence shown here is derived from an EMBL/GenBank/DDBJ whole genome shotgun (WGS) entry which is preliminary data.</text>
</comment>
<protein>
    <recommendedName>
        <fullName evidence="1">Pyrrolo-quinoline quinone repeat domain-containing protein</fullName>
    </recommendedName>
</protein>
<organism evidence="2 3">
    <name type="scientific">Micromonospora ureilytica</name>
    <dbReference type="NCBI Taxonomy" id="709868"/>
    <lineage>
        <taxon>Bacteria</taxon>
        <taxon>Bacillati</taxon>
        <taxon>Actinomycetota</taxon>
        <taxon>Actinomycetes</taxon>
        <taxon>Micromonosporales</taxon>
        <taxon>Micromonosporaceae</taxon>
        <taxon>Micromonospora</taxon>
    </lineage>
</organism>
<gene>
    <name evidence="2" type="ORF">DDE19_13480</name>
</gene>
<dbReference type="SUPFAM" id="SSF50998">
    <property type="entry name" value="Quinoprotein alcohol dehydrogenase-like"/>
    <property type="match status" value="1"/>
</dbReference>
<feature type="domain" description="Pyrrolo-quinoline quinone repeat" evidence="1">
    <location>
        <begin position="260"/>
        <end position="403"/>
    </location>
</feature>
<dbReference type="InterPro" id="IPR002372">
    <property type="entry name" value="PQQ_rpt_dom"/>
</dbReference>
<dbReference type="InterPro" id="IPR011047">
    <property type="entry name" value="Quinoprotein_ADH-like_sf"/>
</dbReference>
<dbReference type="Gene3D" id="2.130.10.10">
    <property type="entry name" value="YVTN repeat-like/Quinoprotein amine dehydrogenase"/>
    <property type="match status" value="1"/>
</dbReference>
<dbReference type="Proteomes" id="UP000278981">
    <property type="component" value="Unassembled WGS sequence"/>
</dbReference>